<reference evidence="1" key="2">
    <citation type="submission" date="2025-09" db="UniProtKB">
        <authorList>
            <consortium name="Ensembl"/>
        </authorList>
    </citation>
    <scope>IDENTIFICATION</scope>
</reference>
<proteinExistence type="predicted"/>
<evidence type="ECO:0000313" key="2">
    <source>
        <dbReference type="Proteomes" id="UP000261340"/>
    </source>
</evidence>
<organism evidence="1 2">
    <name type="scientific">Amphilophus citrinellus</name>
    <name type="common">Midas cichlid</name>
    <name type="synonym">Cichlasoma citrinellum</name>
    <dbReference type="NCBI Taxonomy" id="61819"/>
    <lineage>
        <taxon>Eukaryota</taxon>
        <taxon>Metazoa</taxon>
        <taxon>Chordata</taxon>
        <taxon>Craniata</taxon>
        <taxon>Vertebrata</taxon>
        <taxon>Euteleostomi</taxon>
        <taxon>Actinopterygii</taxon>
        <taxon>Neopterygii</taxon>
        <taxon>Teleostei</taxon>
        <taxon>Neoteleostei</taxon>
        <taxon>Acanthomorphata</taxon>
        <taxon>Ovalentaria</taxon>
        <taxon>Cichlomorphae</taxon>
        <taxon>Cichliformes</taxon>
        <taxon>Cichlidae</taxon>
        <taxon>New World cichlids</taxon>
        <taxon>Cichlasomatinae</taxon>
        <taxon>Heroini</taxon>
        <taxon>Amphilophus</taxon>
    </lineage>
</organism>
<dbReference type="GeneTree" id="ENSGT00390000005656"/>
<name>A0A3Q0QVX6_AMPCI</name>
<dbReference type="OMA" id="LRKHPCK"/>
<dbReference type="STRING" id="61819.ENSACIP00000001401"/>
<dbReference type="PANTHER" id="PTHR28642:SF1">
    <property type="entry name" value="MEIOSIS 1 ARREST PROTEIN"/>
    <property type="match status" value="1"/>
</dbReference>
<dbReference type="AlphaFoldDB" id="A0A3Q0QVX6"/>
<dbReference type="GO" id="GO:0007283">
    <property type="term" value="P:spermatogenesis"/>
    <property type="evidence" value="ECO:0007669"/>
    <property type="project" value="InterPro"/>
</dbReference>
<dbReference type="InterPro" id="IPR033587">
    <property type="entry name" value="M1AP"/>
</dbReference>
<reference evidence="1" key="1">
    <citation type="submission" date="2025-08" db="UniProtKB">
        <authorList>
            <consortium name="Ensembl"/>
        </authorList>
    </citation>
    <scope>IDENTIFICATION</scope>
</reference>
<evidence type="ECO:0000313" key="1">
    <source>
        <dbReference type="Ensembl" id="ENSACIP00000001401.1"/>
    </source>
</evidence>
<dbReference type="Proteomes" id="UP000261340">
    <property type="component" value="Unplaced"/>
</dbReference>
<sequence length="498" mass="55120">MDNRKRAAASSSSGSLVFWSSSFPRQPARVLIVEALPPWWSETCTVLCDALDNCLSLASSLDGPCRIPLFSLYAISRQRECLLPFVQVRGNFARLHSCVEELRSIPSEGCIRGAARGADLLRQAVLDSLQQFKQYIRHTSAGNNISVEVTVVTSQPGRGVVRQLEVGLKDGDLVSLKRLLVVQIYCAGHLCDRHPYKNTIWSNSLMLGTEVDLQQVENSVFAIETVFKAWLQEQGGDREHLHLLLPISCFPANKSMCVKCDMQERMISPALIPLTPNLGVKTETIRDFLPGTKGSAKQSPALQTLKAIKVLHADGVCESVLYGLPLVIRPTTCWQLDWDEMETNQNLFHSLCHTLKSRDLFLLLQVEPAQKSAAGGSGVYSHYILQPSSSLSLLLKPVVSRELLLPCSQLSSAQDPAYHAMQTIQVTTANHLPPSHPMPNILLCHTSPLHVLLHYVHEAPLRSSSSSSTWQLHIQHPLPSYPLSFLCTCPNRFSLSNP</sequence>
<dbReference type="PANTHER" id="PTHR28642">
    <property type="entry name" value="MEIOSIS 1 ARREST PROTEIN"/>
    <property type="match status" value="1"/>
</dbReference>
<keyword evidence="2" id="KW-1185">Reference proteome</keyword>
<dbReference type="GO" id="GO:0007127">
    <property type="term" value="P:meiosis I"/>
    <property type="evidence" value="ECO:0007669"/>
    <property type="project" value="InterPro"/>
</dbReference>
<protein>
    <submittedName>
        <fullName evidence="1">Meiosis 1 associated protein</fullName>
    </submittedName>
</protein>
<dbReference type="Ensembl" id="ENSACIT00000001459.1">
    <property type="protein sequence ID" value="ENSACIP00000001401.1"/>
    <property type="gene ID" value="ENSACIG00000001155.1"/>
</dbReference>
<accession>A0A3Q0QVX6</accession>
<dbReference type="GO" id="GO:0051308">
    <property type="term" value="P:male meiosis chromosome separation"/>
    <property type="evidence" value="ECO:0007669"/>
    <property type="project" value="TreeGrafter"/>
</dbReference>